<feature type="compositionally biased region" description="Low complexity" evidence="1">
    <location>
        <begin position="573"/>
        <end position="592"/>
    </location>
</feature>
<dbReference type="PANTHER" id="PTHR42736">
    <property type="entry name" value="PROTEIN-GLUTAMINE GAMMA-GLUTAMYLTRANSFERASE"/>
    <property type="match status" value="1"/>
</dbReference>
<dbReference type="InterPro" id="IPR038765">
    <property type="entry name" value="Papain-like_cys_pep_sf"/>
</dbReference>
<organism evidence="4 5">
    <name type="scientific">Stackebrandtia nassauensis (strain DSM 44728 / CIP 108903 / NRRL B-16338 / NBRC 102104 / LLR-40K-21)</name>
    <dbReference type="NCBI Taxonomy" id="446470"/>
    <lineage>
        <taxon>Bacteria</taxon>
        <taxon>Bacillati</taxon>
        <taxon>Actinomycetota</taxon>
        <taxon>Actinomycetes</taxon>
        <taxon>Glycomycetales</taxon>
        <taxon>Glycomycetaceae</taxon>
        <taxon>Stackebrandtia</taxon>
    </lineage>
</organism>
<dbReference type="KEGG" id="sna:Snas_4917"/>
<dbReference type="InterPro" id="IPR052901">
    <property type="entry name" value="Bact_TGase-like"/>
</dbReference>
<keyword evidence="5" id="KW-1185">Reference proteome</keyword>
<dbReference type="RefSeq" id="WP_013020129.1">
    <property type="nucleotide sequence ID" value="NC_013947.1"/>
</dbReference>
<feature type="compositionally biased region" description="Polar residues" evidence="1">
    <location>
        <begin position="593"/>
        <end position="603"/>
    </location>
</feature>
<feature type="transmembrane region" description="Helical" evidence="2">
    <location>
        <begin position="145"/>
        <end position="162"/>
    </location>
</feature>
<dbReference type="OrthoDB" id="9804023at2"/>
<feature type="transmembrane region" description="Helical" evidence="2">
    <location>
        <begin position="57"/>
        <end position="76"/>
    </location>
</feature>
<dbReference type="Pfam" id="PF01841">
    <property type="entry name" value="Transglut_core"/>
    <property type="match status" value="1"/>
</dbReference>
<dbReference type="InterPro" id="IPR025403">
    <property type="entry name" value="TgpA-like_C"/>
</dbReference>
<dbReference type="InterPro" id="IPR021878">
    <property type="entry name" value="TgpA_N"/>
</dbReference>
<protein>
    <submittedName>
        <fullName evidence="4">Transglutaminase domain protein</fullName>
    </submittedName>
</protein>
<dbReference type="Proteomes" id="UP000000844">
    <property type="component" value="Chromosome"/>
</dbReference>
<feature type="region of interest" description="Disordered" evidence="1">
    <location>
        <begin position="308"/>
        <end position="329"/>
    </location>
</feature>
<feature type="transmembrane region" description="Helical" evidence="2">
    <location>
        <begin position="216"/>
        <end position="234"/>
    </location>
</feature>
<dbReference type="PROSITE" id="PS51257">
    <property type="entry name" value="PROKAR_LIPOPROTEIN"/>
    <property type="match status" value="1"/>
</dbReference>
<feature type="compositionally biased region" description="Basic and acidic residues" evidence="1">
    <location>
        <begin position="320"/>
        <end position="329"/>
    </location>
</feature>
<evidence type="ECO:0000313" key="4">
    <source>
        <dbReference type="EMBL" id="ADD44558.1"/>
    </source>
</evidence>
<reference evidence="4 5" key="1">
    <citation type="journal article" date="2009" name="Stand. Genomic Sci.">
        <title>Complete genome sequence of Stackebrandtia nassauensis type strain (LLR-40K-21).</title>
        <authorList>
            <person name="Munk C."/>
            <person name="Lapidus A."/>
            <person name="Copeland A."/>
            <person name="Jando M."/>
            <person name="Mayilraj S."/>
            <person name="Glavina Del Rio T."/>
            <person name="Nolan M."/>
            <person name="Chen F."/>
            <person name="Lucas S."/>
            <person name="Tice H."/>
            <person name="Cheng J.F."/>
            <person name="Han C."/>
            <person name="Detter J.C."/>
            <person name="Bruce D."/>
            <person name="Goodwin L."/>
            <person name="Chain P."/>
            <person name="Pitluck S."/>
            <person name="Goker M."/>
            <person name="Ovchinikova G."/>
            <person name="Pati A."/>
            <person name="Ivanova N."/>
            <person name="Mavromatis K."/>
            <person name="Chen A."/>
            <person name="Palaniappan K."/>
            <person name="Land M."/>
            <person name="Hauser L."/>
            <person name="Chang Y.J."/>
            <person name="Jeffries C.D."/>
            <person name="Bristow J."/>
            <person name="Eisen J.A."/>
            <person name="Markowitz V."/>
            <person name="Hugenholtz P."/>
            <person name="Kyrpides N.C."/>
            <person name="Klenk H.P."/>
        </authorList>
    </citation>
    <scope>NUCLEOTIDE SEQUENCE [LARGE SCALE GENOMIC DNA]</scope>
    <source>
        <strain evidence="5">DSM 44728 / CIP 108903 / NRRL B-16338 / NBRC 102104 / LLR-40K-21</strain>
    </source>
</reference>
<feature type="transmembrane region" description="Helical" evidence="2">
    <location>
        <begin position="118"/>
        <end position="138"/>
    </location>
</feature>
<dbReference type="STRING" id="446470.Snas_4917"/>
<dbReference type="PANTHER" id="PTHR42736:SF1">
    <property type="entry name" value="PROTEIN-GLUTAMINE GAMMA-GLUTAMYLTRANSFERASE"/>
    <property type="match status" value="1"/>
</dbReference>
<feature type="transmembrane region" description="Helical" evidence="2">
    <location>
        <begin position="32"/>
        <end position="50"/>
    </location>
</feature>
<name>D3Q9L2_STANL</name>
<keyword evidence="2" id="KW-0812">Transmembrane</keyword>
<keyword evidence="2" id="KW-0472">Membrane</keyword>
<keyword evidence="2" id="KW-1133">Transmembrane helix</keyword>
<dbReference type="Gene3D" id="3.10.620.30">
    <property type="match status" value="1"/>
</dbReference>
<evidence type="ECO:0000313" key="5">
    <source>
        <dbReference type="Proteomes" id="UP000000844"/>
    </source>
</evidence>
<dbReference type="SUPFAM" id="SSF54001">
    <property type="entry name" value="Cysteine proteinases"/>
    <property type="match status" value="1"/>
</dbReference>
<dbReference type="EMBL" id="CP001778">
    <property type="protein sequence ID" value="ADD44558.1"/>
    <property type="molecule type" value="Genomic_DNA"/>
</dbReference>
<dbReference type="eggNOG" id="COG1305">
    <property type="taxonomic scope" value="Bacteria"/>
</dbReference>
<sequence>MKQQRMTSLVAGVALLLGCAPLTVIYRGLFDWMIPVAFTTALIIGASVGARALRWNAVLQTLAMFAALLLSCTWQYSNGGALLGLLPGPGTFKNFGVLMGQAGEDIQKQLIPVESTQALVFLLVVGIGALAILTEVFVSVMRIPALVGIPLLLLYLIPMPLLKQEIPWLLFVPGALGFLWLLMTDNIDRVRRYGRRFSGDGRGIDRWEPSPLAGTGRWLAGLVVLAALVLPLMVPGVNSNLLAGIGTGGGPGIGGDGSTLAPWANLEGSLNKTSGAVVGYVKTNQKSDTGYLKMYALSELTEDGFSDKVSPSSLSYPAEEGLRTDHTEEVESDEYRAEVRLTGLDNNALPMFSYATNVDLDRDVSDEWDFDPVSDTVTSKDATSKGMSYAFDYTRYQYTDKALRTAPDVSENSEAYRLNTDRPAIKSVKKLTKERIAGKETQFDKVRSIFSYFSSKNGFKYELQTKADNSASDIENFLKYREGYCQQYAAAMGWMVREAGIPARVALGITPGAKTSKGYELNTDNFHAWVEVYYEGFGWVPYDPTPASGVAGSQDSDWAPDPNKPDESDSGDEGNNNENGGDNEQGGNNEQNPNQRPDGSGNTYKPPPLAARLPAPTWPYWLAGAALASLAVITPGVVRSLRRNRRLSLPDSRPEAAAESAWRELCDSLTDLRIRFDESETARSLANRLIGEYQLDGAAAAGLRHLAAAQEHSRYAPAPPTGLTLRKAVRAARFGLAARQSRFAQLRADLAPASLLSSWAWGLRDASSSVGNARTRGARALGRLIPRRRSTVTR</sequence>
<gene>
    <name evidence="4" type="ordered locus">Snas_4917</name>
</gene>
<evidence type="ECO:0000256" key="2">
    <source>
        <dbReference type="SAM" id="Phobius"/>
    </source>
</evidence>
<proteinExistence type="predicted"/>
<evidence type="ECO:0000256" key="1">
    <source>
        <dbReference type="SAM" id="MobiDB-lite"/>
    </source>
</evidence>
<evidence type="ECO:0000259" key="3">
    <source>
        <dbReference type="SMART" id="SM00460"/>
    </source>
</evidence>
<feature type="domain" description="Transglutaminase-like" evidence="3">
    <location>
        <begin position="477"/>
        <end position="546"/>
    </location>
</feature>
<dbReference type="SMART" id="SM00460">
    <property type="entry name" value="TGc"/>
    <property type="match status" value="1"/>
</dbReference>
<dbReference type="Pfam" id="PF13559">
    <property type="entry name" value="DUF4129"/>
    <property type="match status" value="1"/>
</dbReference>
<dbReference type="InterPro" id="IPR002931">
    <property type="entry name" value="Transglutaminase-like"/>
</dbReference>
<feature type="region of interest" description="Disordered" evidence="1">
    <location>
        <begin position="548"/>
        <end position="610"/>
    </location>
</feature>
<dbReference type="HOGENOM" id="CLU_008359_1_0_11"/>
<dbReference type="AlphaFoldDB" id="D3Q9L2"/>
<feature type="transmembrane region" description="Helical" evidence="2">
    <location>
        <begin position="168"/>
        <end position="187"/>
    </location>
</feature>
<dbReference type="Pfam" id="PF11992">
    <property type="entry name" value="TgpA_N"/>
    <property type="match status" value="1"/>
</dbReference>
<accession>D3Q9L2</accession>